<keyword evidence="3" id="KW-1185">Reference proteome</keyword>
<dbReference type="AlphaFoldDB" id="A0A1H7XXV3"/>
<dbReference type="STRING" id="1036779.SAMN04515666_110204"/>
<dbReference type="OrthoDB" id="8112769at2"/>
<name>A0A1H7XXV3_9HYPH</name>
<accession>A0A1H7XXV3</accession>
<protein>
    <submittedName>
        <fullName evidence="2">Lipid A 3-O-deacylase (PagL)</fullName>
    </submittedName>
</protein>
<sequence>MRHALTCLVVCLCLLTGLSFDVSAADLANPLAYAPPAVARSLVSEIRGGVFAHGPGTRESGSVDINGELLFSKPFQPADPLMAFLVPRLHLGGTLNTAGDTSQLYAGFTWTYDITRSVFVEGSLGGALHNGETGRFPRFDRLSLGCSPLIRATGSLGYRLDANWSIMATVEHISNANTCHANQGLTNYGIRIGYTF</sequence>
<keyword evidence="1" id="KW-0732">Signal</keyword>
<proteinExistence type="predicted"/>
<feature type="chain" id="PRO_5011691741" evidence="1">
    <location>
        <begin position="25"/>
        <end position="196"/>
    </location>
</feature>
<reference evidence="3" key="1">
    <citation type="submission" date="2016-10" db="EMBL/GenBank/DDBJ databases">
        <authorList>
            <person name="Varghese N."/>
            <person name="Submissions S."/>
        </authorList>
    </citation>
    <scope>NUCLEOTIDE SEQUENCE [LARGE SCALE GENOMIC DNA]</scope>
    <source>
        <strain evidence="3">LMG 26383,CCUG 61248,R- 45681</strain>
    </source>
</reference>
<dbReference type="Proteomes" id="UP000199664">
    <property type="component" value="Unassembled WGS sequence"/>
</dbReference>
<organism evidence="2 3">
    <name type="scientific">Bosea lupini</name>
    <dbReference type="NCBI Taxonomy" id="1036779"/>
    <lineage>
        <taxon>Bacteria</taxon>
        <taxon>Pseudomonadati</taxon>
        <taxon>Pseudomonadota</taxon>
        <taxon>Alphaproteobacteria</taxon>
        <taxon>Hyphomicrobiales</taxon>
        <taxon>Boseaceae</taxon>
        <taxon>Bosea</taxon>
    </lineage>
</organism>
<dbReference type="Pfam" id="PF09411">
    <property type="entry name" value="PagL"/>
    <property type="match status" value="1"/>
</dbReference>
<dbReference type="Gene3D" id="2.40.160.20">
    <property type="match status" value="1"/>
</dbReference>
<feature type="signal peptide" evidence="1">
    <location>
        <begin position="1"/>
        <end position="24"/>
    </location>
</feature>
<dbReference type="InterPro" id="IPR018550">
    <property type="entry name" value="Lipid-A_deacylase-rel"/>
</dbReference>
<evidence type="ECO:0000313" key="2">
    <source>
        <dbReference type="EMBL" id="SEM37938.1"/>
    </source>
</evidence>
<evidence type="ECO:0000256" key="1">
    <source>
        <dbReference type="SAM" id="SignalP"/>
    </source>
</evidence>
<dbReference type="RefSeq" id="WP_091841248.1">
    <property type="nucleotide sequence ID" value="NZ_FOAN01000010.1"/>
</dbReference>
<dbReference type="EMBL" id="FOAN01000010">
    <property type="protein sequence ID" value="SEM37938.1"/>
    <property type="molecule type" value="Genomic_DNA"/>
</dbReference>
<evidence type="ECO:0000313" key="3">
    <source>
        <dbReference type="Proteomes" id="UP000199664"/>
    </source>
</evidence>
<gene>
    <name evidence="2" type="ORF">SAMN04515666_110204</name>
</gene>